<feature type="transmembrane region" description="Helical" evidence="1">
    <location>
        <begin position="7"/>
        <end position="27"/>
    </location>
</feature>
<evidence type="ECO:0000256" key="1">
    <source>
        <dbReference type="SAM" id="Phobius"/>
    </source>
</evidence>
<keyword evidence="1" id="KW-1133">Transmembrane helix</keyword>
<reference evidence="2" key="1">
    <citation type="submission" date="2018-02" db="EMBL/GenBank/DDBJ databases">
        <title>Rhizophora mucronata_Transcriptome.</title>
        <authorList>
            <person name="Meera S.P."/>
            <person name="Sreeshan A."/>
            <person name="Augustine A."/>
        </authorList>
    </citation>
    <scope>NUCLEOTIDE SEQUENCE</scope>
    <source>
        <tissue evidence="2">Leaf</tissue>
    </source>
</reference>
<organism evidence="2">
    <name type="scientific">Rhizophora mucronata</name>
    <name type="common">Asiatic mangrove</name>
    <dbReference type="NCBI Taxonomy" id="61149"/>
    <lineage>
        <taxon>Eukaryota</taxon>
        <taxon>Viridiplantae</taxon>
        <taxon>Streptophyta</taxon>
        <taxon>Embryophyta</taxon>
        <taxon>Tracheophyta</taxon>
        <taxon>Spermatophyta</taxon>
        <taxon>Magnoliopsida</taxon>
        <taxon>eudicotyledons</taxon>
        <taxon>Gunneridae</taxon>
        <taxon>Pentapetalae</taxon>
        <taxon>rosids</taxon>
        <taxon>fabids</taxon>
        <taxon>Malpighiales</taxon>
        <taxon>Rhizophoraceae</taxon>
        <taxon>Rhizophora</taxon>
    </lineage>
</organism>
<dbReference type="EMBL" id="GGEC01003008">
    <property type="protein sequence ID" value="MBW83491.1"/>
    <property type="molecule type" value="Transcribed_RNA"/>
</dbReference>
<name>A0A2P2IQI3_RHIMU</name>
<keyword evidence="1" id="KW-0812">Transmembrane</keyword>
<protein>
    <submittedName>
        <fullName evidence="2">Uncharacterized protein</fullName>
    </submittedName>
</protein>
<dbReference type="AlphaFoldDB" id="A0A2P2IQI3"/>
<evidence type="ECO:0000313" key="2">
    <source>
        <dbReference type="EMBL" id="MBW83491.1"/>
    </source>
</evidence>
<keyword evidence="1" id="KW-0472">Membrane</keyword>
<sequence length="96" mass="10987">MFLEVMVVAVAAMLIQLCQTLMMVVMLRSTTKGWLMSIPVTLCFYQIMLSCCSLKETFMELRNTIIVPLLQILKMVKSYCNMLNWSGSSTIIKTKH</sequence>
<proteinExistence type="predicted"/>
<accession>A0A2P2IQI3</accession>